<evidence type="ECO:0000256" key="11">
    <source>
        <dbReference type="PIRSR" id="PIRSR000941-50"/>
    </source>
</evidence>
<dbReference type="GO" id="GO:0008138">
    <property type="term" value="F:protein tyrosine/serine/threonine phosphatase activity"/>
    <property type="evidence" value="ECO:0007669"/>
    <property type="project" value="InterPro"/>
</dbReference>
<comment type="catalytic activity">
    <reaction evidence="9">
        <text>O-phospho-L-threonyl-[protein] + H2O = L-threonyl-[protein] + phosphate</text>
        <dbReference type="Rhea" id="RHEA:47004"/>
        <dbReference type="Rhea" id="RHEA-COMP:11060"/>
        <dbReference type="Rhea" id="RHEA-COMP:11605"/>
        <dbReference type="ChEBI" id="CHEBI:15377"/>
        <dbReference type="ChEBI" id="CHEBI:30013"/>
        <dbReference type="ChEBI" id="CHEBI:43474"/>
        <dbReference type="ChEBI" id="CHEBI:61977"/>
        <dbReference type="EC" id="3.1.3.16"/>
    </reaction>
</comment>
<proteinExistence type="inferred from homology"/>
<dbReference type="GO" id="GO:0004722">
    <property type="term" value="F:protein serine/threonine phosphatase activity"/>
    <property type="evidence" value="ECO:0007669"/>
    <property type="project" value="UniProtKB-EC"/>
</dbReference>
<dbReference type="Gene3D" id="3.90.190.10">
    <property type="entry name" value="Protein tyrosine phosphatase superfamily"/>
    <property type="match status" value="1"/>
</dbReference>
<feature type="domain" description="Tyrosine-protein phosphatase" evidence="12">
    <location>
        <begin position="10"/>
        <end position="153"/>
    </location>
</feature>
<dbReference type="InterPro" id="IPR029021">
    <property type="entry name" value="Prot-tyrosine_phosphatase-like"/>
</dbReference>
<sequence length="298" mass="33032">MSECRQFVLQDTMNEVLDGLYVGSAMAEADLARLTRCGVTHVLSVASHYVPSHPAALTYKLVSIEDLPEQNIIQHFPGCNRFIRAALDAGGRVLVHCRAGQSRSVAVAAAFLMQRDRLDADQALAAVKARRPQAHPNWGFVEQLRLYRDLDYDVSEAKPLYRRFLASRGAARLRDGSGARLVRCRKCRKPLVDATNIIDHEPGAGQAEFSYKRRADNNSGTHTPHAFPLNHACSSLFVEPMDWMAGVGEGAVENLITCPKCQAKLGSYNWAGAQCSCGRWITPSFQIHRSKVDEARRQ</sequence>
<evidence type="ECO:0000256" key="2">
    <source>
        <dbReference type="ARBA" id="ARBA00004496"/>
    </source>
</evidence>
<comment type="similarity">
    <text evidence="3">Belongs to the protein-tyrosine phosphatase family. Non-receptor class dual specificity subfamily.</text>
</comment>
<keyword evidence="5" id="KW-0378">Hydrolase</keyword>
<feature type="active site" description="Phosphocysteine intermediate" evidence="11">
    <location>
        <position position="97"/>
    </location>
</feature>
<dbReference type="InterPro" id="IPR020422">
    <property type="entry name" value="TYR_PHOSPHATASE_DUAL_dom"/>
</dbReference>
<evidence type="ECO:0000256" key="8">
    <source>
        <dbReference type="ARBA" id="ARBA00047761"/>
    </source>
</evidence>
<gene>
    <name evidence="14" type="primary">YVH1</name>
    <name evidence="14" type="ORF">H4R18_003741</name>
</gene>
<dbReference type="InterPro" id="IPR016278">
    <property type="entry name" value="DUSP12"/>
</dbReference>
<evidence type="ECO:0000256" key="1">
    <source>
        <dbReference type="ARBA" id="ARBA00004123"/>
    </source>
</evidence>
<evidence type="ECO:0000313" key="14">
    <source>
        <dbReference type="EMBL" id="KAJ2779926.1"/>
    </source>
</evidence>
<evidence type="ECO:0000259" key="12">
    <source>
        <dbReference type="PROSITE" id="PS50054"/>
    </source>
</evidence>
<dbReference type="AlphaFoldDB" id="A0A9W8H6Y0"/>
<organism evidence="14 15">
    <name type="scientific">Coemansia javaensis</name>
    <dbReference type="NCBI Taxonomy" id="2761396"/>
    <lineage>
        <taxon>Eukaryota</taxon>
        <taxon>Fungi</taxon>
        <taxon>Fungi incertae sedis</taxon>
        <taxon>Zoopagomycota</taxon>
        <taxon>Kickxellomycotina</taxon>
        <taxon>Kickxellomycetes</taxon>
        <taxon>Kickxellales</taxon>
        <taxon>Kickxellaceae</taxon>
        <taxon>Coemansia</taxon>
    </lineage>
</organism>
<dbReference type="FunFam" id="3.90.190.10:FF:000056">
    <property type="entry name" value="Dual specificity phosphatase 12"/>
    <property type="match status" value="1"/>
</dbReference>
<protein>
    <submittedName>
        <fullName evidence="14">Tyrosine protein phosphatase yvh1</fullName>
    </submittedName>
</protein>
<evidence type="ECO:0000313" key="15">
    <source>
        <dbReference type="Proteomes" id="UP001140217"/>
    </source>
</evidence>
<dbReference type="GO" id="GO:0005634">
    <property type="term" value="C:nucleus"/>
    <property type="evidence" value="ECO:0007669"/>
    <property type="project" value="UniProtKB-SubCell"/>
</dbReference>
<dbReference type="CDD" id="cd14498">
    <property type="entry name" value="DSP"/>
    <property type="match status" value="1"/>
</dbReference>
<dbReference type="PANTHER" id="PTHR45848:SF4">
    <property type="entry name" value="DUAL SPECIFICITY PROTEIN PHOSPHATASE 12"/>
    <property type="match status" value="1"/>
</dbReference>
<keyword evidence="7" id="KW-0539">Nucleus</keyword>
<dbReference type="InterPro" id="IPR000340">
    <property type="entry name" value="Dual-sp_phosphatase_cat-dom"/>
</dbReference>
<dbReference type="OrthoDB" id="2017893at2759"/>
<accession>A0A9W8H6Y0</accession>
<dbReference type="EMBL" id="JANBUL010000157">
    <property type="protein sequence ID" value="KAJ2779926.1"/>
    <property type="molecule type" value="Genomic_DNA"/>
</dbReference>
<name>A0A9W8H6Y0_9FUNG</name>
<evidence type="ECO:0000256" key="7">
    <source>
        <dbReference type="ARBA" id="ARBA00023242"/>
    </source>
</evidence>
<dbReference type="GO" id="GO:0004725">
    <property type="term" value="F:protein tyrosine phosphatase activity"/>
    <property type="evidence" value="ECO:0007669"/>
    <property type="project" value="UniProtKB-EC"/>
</dbReference>
<dbReference type="PROSITE" id="PS50054">
    <property type="entry name" value="TYR_PHOSPHATASE_DUAL"/>
    <property type="match status" value="1"/>
</dbReference>
<dbReference type="PANTHER" id="PTHR45848">
    <property type="entry name" value="DUAL SPECIFICITY PROTEIN PHOSPHATASE 12 FAMILY MEMBER"/>
    <property type="match status" value="1"/>
</dbReference>
<evidence type="ECO:0000256" key="5">
    <source>
        <dbReference type="ARBA" id="ARBA00022801"/>
    </source>
</evidence>
<dbReference type="SUPFAM" id="SSF52799">
    <property type="entry name" value="(Phosphotyrosine protein) phosphatases II"/>
    <property type="match status" value="1"/>
</dbReference>
<evidence type="ECO:0000256" key="6">
    <source>
        <dbReference type="ARBA" id="ARBA00022912"/>
    </source>
</evidence>
<evidence type="ECO:0000256" key="3">
    <source>
        <dbReference type="ARBA" id="ARBA00008601"/>
    </source>
</evidence>
<feature type="domain" description="Tyrosine specific protein phosphatases" evidence="13">
    <location>
        <begin position="74"/>
        <end position="132"/>
    </location>
</feature>
<comment type="catalytic activity">
    <reaction evidence="8">
        <text>O-phospho-L-seryl-[protein] + H2O = L-seryl-[protein] + phosphate</text>
        <dbReference type="Rhea" id="RHEA:20629"/>
        <dbReference type="Rhea" id="RHEA-COMP:9863"/>
        <dbReference type="Rhea" id="RHEA-COMP:11604"/>
        <dbReference type="ChEBI" id="CHEBI:15377"/>
        <dbReference type="ChEBI" id="CHEBI:29999"/>
        <dbReference type="ChEBI" id="CHEBI:43474"/>
        <dbReference type="ChEBI" id="CHEBI:83421"/>
        <dbReference type="EC" id="3.1.3.16"/>
    </reaction>
</comment>
<evidence type="ECO:0000256" key="4">
    <source>
        <dbReference type="ARBA" id="ARBA00022490"/>
    </source>
</evidence>
<reference evidence="14" key="1">
    <citation type="submission" date="2022-07" db="EMBL/GenBank/DDBJ databases">
        <title>Phylogenomic reconstructions and comparative analyses of Kickxellomycotina fungi.</title>
        <authorList>
            <person name="Reynolds N.K."/>
            <person name="Stajich J.E."/>
            <person name="Barry K."/>
            <person name="Grigoriev I.V."/>
            <person name="Crous P."/>
            <person name="Smith M.E."/>
        </authorList>
    </citation>
    <scope>NUCLEOTIDE SEQUENCE</scope>
    <source>
        <strain evidence="14">NBRC 105414</strain>
    </source>
</reference>
<keyword evidence="4" id="KW-0963">Cytoplasm</keyword>
<keyword evidence="6" id="KW-0904">Protein phosphatase</keyword>
<dbReference type="Pfam" id="PF00782">
    <property type="entry name" value="DSPc"/>
    <property type="match status" value="1"/>
</dbReference>
<evidence type="ECO:0000256" key="9">
    <source>
        <dbReference type="ARBA" id="ARBA00048336"/>
    </source>
</evidence>
<comment type="catalytic activity">
    <reaction evidence="10">
        <text>O-phospho-L-tyrosyl-[protein] + H2O = L-tyrosyl-[protein] + phosphate</text>
        <dbReference type="Rhea" id="RHEA:10684"/>
        <dbReference type="Rhea" id="RHEA-COMP:10136"/>
        <dbReference type="Rhea" id="RHEA-COMP:20101"/>
        <dbReference type="ChEBI" id="CHEBI:15377"/>
        <dbReference type="ChEBI" id="CHEBI:43474"/>
        <dbReference type="ChEBI" id="CHEBI:46858"/>
        <dbReference type="ChEBI" id="CHEBI:61978"/>
        <dbReference type="EC" id="3.1.3.48"/>
    </reaction>
</comment>
<dbReference type="Proteomes" id="UP001140217">
    <property type="component" value="Unassembled WGS sequence"/>
</dbReference>
<comment type="caution">
    <text evidence="14">The sequence shown here is derived from an EMBL/GenBank/DDBJ whole genome shotgun (WGS) entry which is preliminary data.</text>
</comment>
<keyword evidence="15" id="KW-1185">Reference proteome</keyword>
<dbReference type="InterPro" id="IPR000387">
    <property type="entry name" value="Tyr_Pase_dom"/>
</dbReference>
<dbReference type="PIRSF" id="PIRSF000941">
    <property type="entry name" value="DUSP12"/>
    <property type="match status" value="1"/>
</dbReference>
<evidence type="ECO:0000259" key="13">
    <source>
        <dbReference type="PROSITE" id="PS50056"/>
    </source>
</evidence>
<evidence type="ECO:0000256" key="10">
    <source>
        <dbReference type="ARBA" id="ARBA00051722"/>
    </source>
</evidence>
<dbReference type="PROSITE" id="PS50056">
    <property type="entry name" value="TYR_PHOSPHATASE_2"/>
    <property type="match status" value="1"/>
</dbReference>
<comment type="subcellular location">
    <subcellularLocation>
        <location evidence="2">Cytoplasm</location>
    </subcellularLocation>
    <subcellularLocation>
        <location evidence="1">Nucleus</location>
    </subcellularLocation>
</comment>
<dbReference type="SMART" id="SM00195">
    <property type="entry name" value="DSPc"/>
    <property type="match status" value="1"/>
</dbReference>
<dbReference type="GO" id="GO:0005737">
    <property type="term" value="C:cytoplasm"/>
    <property type="evidence" value="ECO:0007669"/>
    <property type="project" value="UniProtKB-SubCell"/>
</dbReference>